<dbReference type="Proteomes" id="UP000555411">
    <property type="component" value="Unassembled WGS sequence"/>
</dbReference>
<keyword evidence="3" id="KW-1185">Reference proteome</keyword>
<reference evidence="2 3" key="1">
    <citation type="journal article" date="2017" name="Int. J. Syst. Evol. Microbiol.">
        <title>Gemmobacter straminiformis sp. nov., isolated from an artificial fountain.</title>
        <authorList>
            <person name="Kang J.Y."/>
            <person name="Kim M.J."/>
            <person name="Chun J."/>
            <person name="Son K.P."/>
            <person name="Jahng K.Y."/>
        </authorList>
    </citation>
    <scope>NUCLEOTIDE SEQUENCE [LARGE SCALE GENOMIC DNA]</scope>
    <source>
        <strain evidence="2 3">CAM-8</strain>
    </source>
</reference>
<keyword evidence="1" id="KW-0472">Membrane</keyword>
<feature type="transmembrane region" description="Helical" evidence="1">
    <location>
        <begin position="160"/>
        <end position="181"/>
    </location>
</feature>
<gene>
    <name evidence="2" type="ORF">H7F16_09380</name>
</gene>
<evidence type="ECO:0000313" key="3">
    <source>
        <dbReference type="Proteomes" id="UP000555411"/>
    </source>
</evidence>
<feature type="transmembrane region" description="Helical" evidence="1">
    <location>
        <begin position="56"/>
        <end position="76"/>
    </location>
</feature>
<dbReference type="AlphaFoldDB" id="A0A842I8I4"/>
<feature type="transmembrane region" description="Helical" evidence="1">
    <location>
        <begin position="238"/>
        <end position="259"/>
    </location>
</feature>
<feature type="transmembrane region" description="Helical" evidence="1">
    <location>
        <begin position="125"/>
        <end position="148"/>
    </location>
</feature>
<sequence>MTVYTPPTLATPRLWRDDPAYAGLGLLIGIAALPLLVALALDPRQFQDEAVWIKPLKFHAALVIYLFTLAFFARWVPEATRASRLWRWHHAAVVFAIIGELLWIGAAAALGTASHFNTSDPVWGALYSLMGLFAVILTSASLGTGIGIAGNRAMEPVLRLSLVLGLGLTFGLTLVTAGTMANMTGHFVGTPVTGARLPVFGWSREVGDLRVAHFFATHALHGVPLVGWLMAGRSGGRAAVWAGAALYAALVLALFWQGLSGLPVI</sequence>
<evidence type="ECO:0000256" key="1">
    <source>
        <dbReference type="SAM" id="Phobius"/>
    </source>
</evidence>
<organism evidence="2 3">
    <name type="scientific">Paragemmobacter straminiformis</name>
    <dbReference type="NCBI Taxonomy" id="2045119"/>
    <lineage>
        <taxon>Bacteria</taxon>
        <taxon>Pseudomonadati</taxon>
        <taxon>Pseudomonadota</taxon>
        <taxon>Alphaproteobacteria</taxon>
        <taxon>Rhodobacterales</taxon>
        <taxon>Paracoccaceae</taxon>
        <taxon>Paragemmobacter</taxon>
    </lineage>
</organism>
<keyword evidence="1" id="KW-1133">Transmembrane helix</keyword>
<feature type="transmembrane region" description="Helical" evidence="1">
    <location>
        <begin position="88"/>
        <end position="113"/>
    </location>
</feature>
<feature type="transmembrane region" description="Helical" evidence="1">
    <location>
        <begin position="21"/>
        <end position="41"/>
    </location>
</feature>
<proteinExistence type="predicted"/>
<protein>
    <submittedName>
        <fullName evidence="2">Uncharacterized protein</fullName>
    </submittedName>
</protein>
<comment type="caution">
    <text evidence="2">The sequence shown here is derived from an EMBL/GenBank/DDBJ whole genome shotgun (WGS) entry which is preliminary data.</text>
</comment>
<keyword evidence="1" id="KW-0812">Transmembrane</keyword>
<feature type="transmembrane region" description="Helical" evidence="1">
    <location>
        <begin position="211"/>
        <end position="231"/>
    </location>
</feature>
<evidence type="ECO:0000313" key="2">
    <source>
        <dbReference type="EMBL" id="MBC2835713.1"/>
    </source>
</evidence>
<name>A0A842I8I4_9RHOB</name>
<dbReference type="EMBL" id="JACLQD010000002">
    <property type="protein sequence ID" value="MBC2835713.1"/>
    <property type="molecule type" value="Genomic_DNA"/>
</dbReference>
<accession>A0A842I8I4</accession>
<dbReference type="RefSeq" id="WP_185797292.1">
    <property type="nucleotide sequence ID" value="NZ_JACLQD010000002.1"/>
</dbReference>